<keyword evidence="5 7" id="KW-0472">Membrane</keyword>
<feature type="transmembrane region" description="Helical" evidence="7">
    <location>
        <begin position="5"/>
        <end position="22"/>
    </location>
</feature>
<keyword evidence="2" id="KW-1003">Cell membrane</keyword>
<dbReference type="Proteomes" id="UP000616779">
    <property type="component" value="Unassembled WGS sequence"/>
</dbReference>
<evidence type="ECO:0000256" key="3">
    <source>
        <dbReference type="ARBA" id="ARBA00022692"/>
    </source>
</evidence>
<evidence type="ECO:0000256" key="5">
    <source>
        <dbReference type="ARBA" id="ARBA00023136"/>
    </source>
</evidence>
<dbReference type="RefSeq" id="WP_171646177.1">
    <property type="nucleotide sequence ID" value="NZ_WHOA01000184.1"/>
</dbReference>
<keyword evidence="4 7" id="KW-1133">Transmembrane helix</keyword>
<evidence type="ECO:0000256" key="1">
    <source>
        <dbReference type="ARBA" id="ARBA00004651"/>
    </source>
</evidence>
<dbReference type="Pfam" id="PF00893">
    <property type="entry name" value="Multi_Drug_Res"/>
    <property type="match status" value="1"/>
</dbReference>
<sequence length="113" mass="12567">MRRDWFFVLIASLFEVCWVTGLKHADSLWAWIGTLAAIFITFDMLIRSSKKLPVGTVYAVFTGLGTFETVIVEMLVFGETFSWAKLALILLMLTGVIGLKMITEQSEKEGAGA</sequence>
<feature type="transmembrane region" description="Helical" evidence="7">
    <location>
        <begin position="83"/>
        <end position="102"/>
    </location>
</feature>
<evidence type="ECO:0000256" key="7">
    <source>
        <dbReference type="SAM" id="Phobius"/>
    </source>
</evidence>
<dbReference type="InterPro" id="IPR037185">
    <property type="entry name" value="EmrE-like"/>
</dbReference>
<keyword evidence="3 6" id="KW-0812">Transmembrane</keyword>
<dbReference type="EMBL" id="WHOA01000184">
    <property type="protein sequence ID" value="NOU74779.1"/>
    <property type="molecule type" value="Genomic_DNA"/>
</dbReference>
<organism evidence="8 9">
    <name type="scientific">Paenibacillus phytorum</name>
    <dbReference type="NCBI Taxonomy" id="2654977"/>
    <lineage>
        <taxon>Bacteria</taxon>
        <taxon>Bacillati</taxon>
        <taxon>Bacillota</taxon>
        <taxon>Bacilli</taxon>
        <taxon>Bacillales</taxon>
        <taxon>Paenibacillaceae</taxon>
        <taxon>Paenibacillus</taxon>
    </lineage>
</organism>
<comment type="subcellular location">
    <subcellularLocation>
        <location evidence="1 6">Cell membrane</location>
        <topology evidence="1 6">Multi-pass membrane protein</topology>
    </subcellularLocation>
</comment>
<protein>
    <submittedName>
        <fullName evidence="8">QacE family quaternary ammonium compound efflux SMR transporter</fullName>
    </submittedName>
</protein>
<evidence type="ECO:0000256" key="6">
    <source>
        <dbReference type="RuleBase" id="RU003942"/>
    </source>
</evidence>
<dbReference type="InterPro" id="IPR000390">
    <property type="entry name" value="Small_drug/metabolite_transptr"/>
</dbReference>
<comment type="caution">
    <text evidence="8">The sequence shown here is derived from an EMBL/GenBank/DDBJ whole genome shotgun (WGS) entry which is preliminary data.</text>
</comment>
<dbReference type="PANTHER" id="PTHR30561">
    <property type="entry name" value="SMR FAMILY PROTON-DEPENDENT DRUG EFFLUX TRANSPORTER SUGE"/>
    <property type="match status" value="1"/>
</dbReference>
<dbReference type="Gene3D" id="1.10.3730.20">
    <property type="match status" value="1"/>
</dbReference>
<name>A0ABX1Y4J5_9BACL</name>
<feature type="transmembrane region" description="Helical" evidence="7">
    <location>
        <begin position="58"/>
        <end position="77"/>
    </location>
</feature>
<accession>A0ABX1Y4J5</accession>
<evidence type="ECO:0000256" key="2">
    <source>
        <dbReference type="ARBA" id="ARBA00022475"/>
    </source>
</evidence>
<reference evidence="8 9" key="1">
    <citation type="submission" date="2019-10" db="EMBL/GenBank/DDBJ databases">
        <title>Description of Paenibacillus terrestris sp. nov.</title>
        <authorList>
            <person name="Carlier A."/>
            <person name="Qi S."/>
        </authorList>
    </citation>
    <scope>NUCLEOTIDE SEQUENCE [LARGE SCALE GENOMIC DNA]</scope>
    <source>
        <strain evidence="8 9">LMG 31458</strain>
    </source>
</reference>
<evidence type="ECO:0000256" key="4">
    <source>
        <dbReference type="ARBA" id="ARBA00022989"/>
    </source>
</evidence>
<dbReference type="PANTHER" id="PTHR30561:SF7">
    <property type="entry name" value="GUANIDINIUM EFFLUX SYSTEM SUBUNIT GDNC-RELATED"/>
    <property type="match status" value="1"/>
</dbReference>
<evidence type="ECO:0000313" key="8">
    <source>
        <dbReference type="EMBL" id="NOU74779.1"/>
    </source>
</evidence>
<gene>
    <name evidence="8" type="ORF">GC098_25900</name>
</gene>
<dbReference type="InterPro" id="IPR045324">
    <property type="entry name" value="Small_multidrug_res"/>
</dbReference>
<evidence type="ECO:0000313" key="9">
    <source>
        <dbReference type="Proteomes" id="UP000616779"/>
    </source>
</evidence>
<dbReference type="SUPFAM" id="SSF103481">
    <property type="entry name" value="Multidrug resistance efflux transporter EmrE"/>
    <property type="match status" value="1"/>
</dbReference>
<proteinExistence type="inferred from homology"/>
<keyword evidence="9" id="KW-1185">Reference proteome</keyword>
<comment type="similarity">
    <text evidence="6">Belongs to the drug/metabolite transporter (DMT) superfamily. Small multidrug resistance (SMR) (TC 2.A.7.1) family.</text>
</comment>
<feature type="transmembrane region" description="Helical" evidence="7">
    <location>
        <begin position="28"/>
        <end position="46"/>
    </location>
</feature>